<keyword evidence="4" id="KW-1185">Reference proteome</keyword>
<proteinExistence type="predicted"/>
<feature type="domain" description="Peptidase A1" evidence="2">
    <location>
        <begin position="1"/>
        <end position="18"/>
    </location>
</feature>
<protein>
    <recommendedName>
        <fullName evidence="2">Peptidase A1 domain-containing protein</fullName>
    </recommendedName>
</protein>
<gene>
    <name evidence="3" type="ORF">Naga_101670g3</name>
</gene>
<dbReference type="PROSITE" id="PS51767">
    <property type="entry name" value="PEPTIDASE_A1"/>
    <property type="match status" value="1"/>
</dbReference>
<feature type="region of interest" description="Disordered" evidence="1">
    <location>
        <begin position="18"/>
        <end position="38"/>
    </location>
</feature>
<evidence type="ECO:0000256" key="1">
    <source>
        <dbReference type="SAM" id="MobiDB-lite"/>
    </source>
</evidence>
<evidence type="ECO:0000259" key="2">
    <source>
        <dbReference type="PROSITE" id="PS51767"/>
    </source>
</evidence>
<reference evidence="3 4" key="1">
    <citation type="journal article" date="2014" name="Mol. Plant">
        <title>Chromosome Scale Genome Assembly and Transcriptome Profiling of Nannochloropsis gaditana in Nitrogen Depletion.</title>
        <authorList>
            <person name="Corteggiani Carpinelli E."/>
            <person name="Telatin A."/>
            <person name="Vitulo N."/>
            <person name="Forcato C."/>
            <person name="D'Angelo M."/>
            <person name="Schiavon R."/>
            <person name="Vezzi A."/>
            <person name="Giacometti G.M."/>
            <person name="Morosinotto T."/>
            <person name="Valle G."/>
        </authorList>
    </citation>
    <scope>NUCLEOTIDE SEQUENCE [LARGE SCALE GENOMIC DNA]</scope>
    <source>
        <strain evidence="3 4">B-31</strain>
    </source>
</reference>
<dbReference type="Proteomes" id="UP000019335">
    <property type="component" value="Unassembled WGS sequence"/>
</dbReference>
<comment type="caution">
    <text evidence="3">The sequence shown here is derived from an EMBL/GenBank/DDBJ whole genome shotgun (WGS) entry which is preliminary data.</text>
</comment>
<accession>W7TAM4</accession>
<dbReference type="InterPro" id="IPR033121">
    <property type="entry name" value="PEPTIDASE_A1"/>
</dbReference>
<dbReference type="AlphaFoldDB" id="W7TAM4"/>
<evidence type="ECO:0000313" key="4">
    <source>
        <dbReference type="Proteomes" id="UP000019335"/>
    </source>
</evidence>
<feature type="region of interest" description="Disordered" evidence="1">
    <location>
        <begin position="168"/>
        <end position="195"/>
    </location>
</feature>
<sequence length="222" mass="23192">MRRYYSVFDYEHERLGLAPARAPGSSSPMGKPPVPEAPRGAAGGRMMLPSGVFPVMASNPPHRLTCSVPLVPFPPSSLQREAYSGGGGRRSSHCPGGLAARGELELAGKVGRDVVKGGKERTLMVGVEMVEKGVWRGGGRFVCLCTGSILTPRKRVCGGRLRVARHKKAGAEGGGGAEGERKGKGAGVGGSGSWEEPCRADVAAREGIEACSILVEQNSKKE</sequence>
<evidence type="ECO:0000313" key="3">
    <source>
        <dbReference type="EMBL" id="EWM20528.1"/>
    </source>
</evidence>
<dbReference type="EMBL" id="AZIL01003015">
    <property type="protein sequence ID" value="EWM20528.1"/>
    <property type="molecule type" value="Genomic_DNA"/>
</dbReference>
<name>W7TAM4_9STRA</name>
<organism evidence="3 4">
    <name type="scientific">Nannochloropsis gaditana</name>
    <dbReference type="NCBI Taxonomy" id="72520"/>
    <lineage>
        <taxon>Eukaryota</taxon>
        <taxon>Sar</taxon>
        <taxon>Stramenopiles</taxon>
        <taxon>Ochrophyta</taxon>
        <taxon>Eustigmatophyceae</taxon>
        <taxon>Eustigmatales</taxon>
        <taxon>Monodopsidaceae</taxon>
        <taxon>Nannochloropsis</taxon>
    </lineage>
</organism>